<evidence type="ECO:0000256" key="2">
    <source>
        <dbReference type="ARBA" id="ARBA00007251"/>
    </source>
</evidence>
<comment type="similarity">
    <text evidence="2 9">Belongs to the eIF-2B alpha/beta/delta subunits family.</text>
</comment>
<evidence type="ECO:0000256" key="7">
    <source>
        <dbReference type="ARBA" id="ARBA00044236"/>
    </source>
</evidence>
<evidence type="ECO:0000256" key="9">
    <source>
        <dbReference type="RuleBase" id="RU003814"/>
    </source>
</evidence>
<dbReference type="SUPFAM" id="SSF100950">
    <property type="entry name" value="NagB/RpiA/CoA transferase-like"/>
    <property type="match status" value="1"/>
</dbReference>
<dbReference type="EMBL" id="JWZX01002803">
    <property type="protein sequence ID" value="KOO26773.1"/>
    <property type="molecule type" value="Genomic_DNA"/>
</dbReference>
<comment type="subunit">
    <text evidence="8">Component of the translation initiation factor 2B (eIF2B) complex which is a heterodecamer of two sets of five different subunits: alpha, beta, gamma, delta and epsilon. Subunits alpha, beta and delta comprise a regulatory subcomplex and subunits epsilon and gamma comprise a catalytic subcomplex. Within the complex, the hexameric regulatory complex resides at the center, with the two heterodimeric catalytic subcomplexes bound on opposite sides.</text>
</comment>
<dbReference type="InterPro" id="IPR000649">
    <property type="entry name" value="IF-2B-related"/>
</dbReference>
<dbReference type="PANTHER" id="PTHR45860:SF1">
    <property type="entry name" value="TRANSLATION INITIATION FACTOR EIF-2B SUBUNIT ALPHA"/>
    <property type="match status" value="1"/>
</dbReference>
<dbReference type="GO" id="GO:0003743">
    <property type="term" value="F:translation initiation factor activity"/>
    <property type="evidence" value="ECO:0007669"/>
    <property type="project" value="UniProtKB-KW"/>
</dbReference>
<keyword evidence="3" id="KW-0963">Cytoplasm</keyword>
<evidence type="ECO:0000256" key="5">
    <source>
        <dbReference type="ARBA" id="ARBA00022917"/>
    </source>
</evidence>
<dbReference type="AlphaFoldDB" id="A0A0M0JKI4"/>
<comment type="subcellular location">
    <subcellularLocation>
        <location evidence="1">Cytoplasm</location>
        <location evidence="1">Cytosol</location>
    </subcellularLocation>
</comment>
<dbReference type="Gene3D" id="3.40.50.10470">
    <property type="entry name" value="Translation initiation factor eif-2b, domain 2"/>
    <property type="match status" value="1"/>
</dbReference>
<dbReference type="GO" id="GO:0005085">
    <property type="term" value="F:guanyl-nucleotide exchange factor activity"/>
    <property type="evidence" value="ECO:0007669"/>
    <property type="project" value="TreeGrafter"/>
</dbReference>
<protein>
    <recommendedName>
        <fullName evidence="6">Translation initiation factor eIF2B subunit alpha</fullName>
    </recommendedName>
    <alternativeName>
        <fullName evidence="7">eIF2B GDP-GTP exchange factor subunit alpha</fullName>
    </alternativeName>
</protein>
<organism evidence="10 11">
    <name type="scientific">Chrysochromulina tobinii</name>
    <dbReference type="NCBI Taxonomy" id="1460289"/>
    <lineage>
        <taxon>Eukaryota</taxon>
        <taxon>Haptista</taxon>
        <taxon>Haptophyta</taxon>
        <taxon>Prymnesiophyceae</taxon>
        <taxon>Prymnesiales</taxon>
        <taxon>Chrysochromulinaceae</taxon>
        <taxon>Chrysochromulina</taxon>
    </lineage>
</organism>
<evidence type="ECO:0000256" key="6">
    <source>
        <dbReference type="ARBA" id="ARBA00044208"/>
    </source>
</evidence>
<evidence type="ECO:0000256" key="1">
    <source>
        <dbReference type="ARBA" id="ARBA00004514"/>
    </source>
</evidence>
<dbReference type="OrthoDB" id="10249309at2759"/>
<dbReference type="InterPro" id="IPR037171">
    <property type="entry name" value="NagB/RpiA_transferase-like"/>
</dbReference>
<comment type="caution">
    <text evidence="10">The sequence shown here is derived from an EMBL/GenBank/DDBJ whole genome shotgun (WGS) entry which is preliminary data.</text>
</comment>
<dbReference type="Proteomes" id="UP000037460">
    <property type="component" value="Unassembled WGS sequence"/>
</dbReference>
<evidence type="ECO:0000313" key="11">
    <source>
        <dbReference type="Proteomes" id="UP000037460"/>
    </source>
</evidence>
<gene>
    <name evidence="10" type="ORF">Ctob_008091</name>
</gene>
<keyword evidence="5" id="KW-0648">Protein biosynthesis</keyword>
<evidence type="ECO:0000313" key="10">
    <source>
        <dbReference type="EMBL" id="KOO26773.1"/>
    </source>
</evidence>
<sequence>MPAVSKAASKAAAAYTSFLAEDPVAGPSAAAIKALTESIKGSSATTIMGLSEVLREAGAALSSLRDAPMSIASLCELFVRFITRTALEARDFDDIRRLLIERGEMLARTTIEARSKIAKIGAPFVDAGGVVLTLGYSRCVVALLLAAAKTKHFSVIVAESHPQGDGHTTAQQLAQAGVPVTMVEDAAVAYVMTRCQMVLCGAEAVLESGGVINKTGTYQMAIVAHAFKKPFYIASESTKFARLFPLSQNDLPEHESAREHAAFVGRGPPPPPLIAEKPSRDYTPPNYVQLLFTDLGVLTPSAVSDELIKLFD</sequence>
<dbReference type="Gene3D" id="1.20.120.1070">
    <property type="entry name" value="Translation initiation factor eIF-2B, N-terminal domain"/>
    <property type="match status" value="1"/>
</dbReference>
<reference evidence="11" key="1">
    <citation type="journal article" date="2015" name="PLoS Genet.">
        <title>Genome Sequence and Transcriptome Analyses of Chrysochromulina tobin: Metabolic Tools for Enhanced Algal Fitness in the Prominent Order Prymnesiales (Haptophyceae).</title>
        <authorList>
            <person name="Hovde B.T."/>
            <person name="Deodato C.R."/>
            <person name="Hunsperger H.M."/>
            <person name="Ryken S.A."/>
            <person name="Yost W."/>
            <person name="Jha R.K."/>
            <person name="Patterson J."/>
            <person name="Monnat R.J. Jr."/>
            <person name="Barlow S.B."/>
            <person name="Starkenburg S.R."/>
            <person name="Cattolico R.A."/>
        </authorList>
    </citation>
    <scope>NUCLEOTIDE SEQUENCE</scope>
    <source>
        <strain evidence="11">CCMP291</strain>
    </source>
</reference>
<dbReference type="PANTHER" id="PTHR45860">
    <property type="entry name" value="TRANSLATION INITIATION FACTOR EIF-2B SUBUNIT ALPHA"/>
    <property type="match status" value="1"/>
</dbReference>
<keyword evidence="4 10" id="KW-0396">Initiation factor</keyword>
<keyword evidence="11" id="KW-1185">Reference proteome</keyword>
<dbReference type="Pfam" id="PF01008">
    <property type="entry name" value="IF-2B"/>
    <property type="match status" value="1"/>
</dbReference>
<evidence type="ECO:0000256" key="4">
    <source>
        <dbReference type="ARBA" id="ARBA00022540"/>
    </source>
</evidence>
<evidence type="ECO:0000256" key="3">
    <source>
        <dbReference type="ARBA" id="ARBA00022490"/>
    </source>
</evidence>
<dbReference type="InterPro" id="IPR042528">
    <property type="entry name" value="elF-2B_alpha_N"/>
</dbReference>
<accession>A0A0M0JKI4</accession>
<dbReference type="InterPro" id="IPR042529">
    <property type="entry name" value="IF_2B-like_C"/>
</dbReference>
<dbReference type="GO" id="GO:0005851">
    <property type="term" value="C:eukaryotic translation initiation factor 2B complex"/>
    <property type="evidence" value="ECO:0007669"/>
    <property type="project" value="TreeGrafter"/>
</dbReference>
<proteinExistence type="inferred from homology"/>
<dbReference type="InterPro" id="IPR051501">
    <property type="entry name" value="eIF2B_alpha/beta/delta"/>
</dbReference>
<dbReference type="GO" id="GO:0005829">
    <property type="term" value="C:cytosol"/>
    <property type="evidence" value="ECO:0007669"/>
    <property type="project" value="UniProtKB-SubCell"/>
</dbReference>
<name>A0A0M0JKI4_9EUKA</name>
<evidence type="ECO:0000256" key="8">
    <source>
        <dbReference type="ARBA" id="ARBA00046432"/>
    </source>
</evidence>